<dbReference type="Pfam" id="PF01302">
    <property type="entry name" value="CAP_GLY"/>
    <property type="match status" value="2"/>
</dbReference>
<name>A0A1B6C1U7_9HEMI</name>
<accession>A0A1B6C1U7</accession>
<organism evidence="3">
    <name type="scientific">Clastoptera arizonana</name>
    <name type="common">Arizona spittle bug</name>
    <dbReference type="NCBI Taxonomy" id="38151"/>
    <lineage>
        <taxon>Eukaryota</taxon>
        <taxon>Metazoa</taxon>
        <taxon>Ecdysozoa</taxon>
        <taxon>Arthropoda</taxon>
        <taxon>Hexapoda</taxon>
        <taxon>Insecta</taxon>
        <taxon>Pterygota</taxon>
        <taxon>Neoptera</taxon>
        <taxon>Paraneoptera</taxon>
        <taxon>Hemiptera</taxon>
        <taxon>Auchenorrhyncha</taxon>
        <taxon>Cercopoidea</taxon>
        <taxon>Clastopteridae</taxon>
        <taxon>Clastoptera</taxon>
    </lineage>
</organism>
<feature type="domain" description="CAP-Gly" evidence="2">
    <location>
        <begin position="129"/>
        <end position="171"/>
    </location>
</feature>
<dbReference type="AlphaFoldDB" id="A0A1B6C1U7"/>
<dbReference type="PROSITE" id="PS00845">
    <property type="entry name" value="CAP_GLY_1"/>
    <property type="match status" value="2"/>
</dbReference>
<feature type="compositionally biased region" description="Low complexity" evidence="1">
    <location>
        <begin position="290"/>
        <end position="302"/>
    </location>
</feature>
<sequence>MSDTNRPTGLKLPTKYGRLCGQPKPAVPTSPQASGDTSSVRKLSNDEVKKKLDVDEGMMDLSLGRRLSIDRKSSQGSDSLWADARKLSEAGIRRGSDSSVVLTEDTDSFIIGDRVWVGGTKPGQIAYIGEIKFAPGDWAGIVLDEPIGKNDGSVAGIRYFQCENKKGIFSRLTRLTRKQLMPGEEISQTVTSPNNSVPTVTSRVTSPVTHVGAKSSGDLKLGDRVIVMNATAGSKSGVLRYIGTTLFAAGEWCGVELDDPLGKNDGSVNGVRYFECQDKFGLFAPKAKVSRSPTSRRPSSSSCAMHPGGLKSFGSKESLNSTASTKSIQS</sequence>
<dbReference type="Gene3D" id="2.30.30.190">
    <property type="entry name" value="CAP Gly-rich-like domain"/>
    <property type="match status" value="2"/>
</dbReference>
<feature type="non-terminal residue" evidence="3">
    <location>
        <position position="330"/>
    </location>
</feature>
<feature type="domain" description="CAP-Gly" evidence="2">
    <location>
        <begin position="243"/>
        <end position="285"/>
    </location>
</feature>
<dbReference type="PROSITE" id="PS50245">
    <property type="entry name" value="CAP_GLY_2"/>
    <property type="match status" value="2"/>
</dbReference>
<evidence type="ECO:0000256" key="1">
    <source>
        <dbReference type="SAM" id="MobiDB-lite"/>
    </source>
</evidence>
<dbReference type="InterPro" id="IPR000938">
    <property type="entry name" value="CAP-Gly_domain"/>
</dbReference>
<dbReference type="PANTHER" id="PTHR18916">
    <property type="entry name" value="DYNACTIN 1-RELATED MICROTUBULE-BINDING"/>
    <property type="match status" value="1"/>
</dbReference>
<dbReference type="SMART" id="SM01052">
    <property type="entry name" value="CAP_GLY"/>
    <property type="match status" value="2"/>
</dbReference>
<feature type="region of interest" description="Disordered" evidence="1">
    <location>
        <begin position="287"/>
        <end position="330"/>
    </location>
</feature>
<gene>
    <name evidence="3" type="ORF">g.28706</name>
</gene>
<feature type="region of interest" description="Disordered" evidence="1">
    <location>
        <begin position="1"/>
        <end position="49"/>
    </location>
</feature>
<dbReference type="InterPro" id="IPR036859">
    <property type="entry name" value="CAP-Gly_dom_sf"/>
</dbReference>
<feature type="compositionally biased region" description="Polar residues" evidence="1">
    <location>
        <begin position="29"/>
        <end position="42"/>
    </location>
</feature>
<dbReference type="PANTHER" id="PTHR18916:SF82">
    <property type="entry name" value="CAP-GLY DOMAIN-CONTAINING PROTEIN"/>
    <property type="match status" value="1"/>
</dbReference>
<feature type="compositionally biased region" description="Low complexity" evidence="1">
    <location>
        <begin position="196"/>
        <end position="208"/>
    </location>
</feature>
<evidence type="ECO:0000313" key="3">
    <source>
        <dbReference type="EMBL" id="JAS07344.1"/>
    </source>
</evidence>
<dbReference type="SUPFAM" id="SSF74924">
    <property type="entry name" value="Cap-Gly domain"/>
    <property type="match status" value="2"/>
</dbReference>
<feature type="region of interest" description="Disordered" evidence="1">
    <location>
        <begin position="186"/>
        <end position="208"/>
    </location>
</feature>
<proteinExistence type="predicted"/>
<feature type="compositionally biased region" description="Polar residues" evidence="1">
    <location>
        <begin position="315"/>
        <end position="330"/>
    </location>
</feature>
<evidence type="ECO:0000259" key="2">
    <source>
        <dbReference type="PROSITE" id="PS50245"/>
    </source>
</evidence>
<reference evidence="3" key="1">
    <citation type="submission" date="2015-12" db="EMBL/GenBank/DDBJ databases">
        <title>De novo transcriptome assembly of four potential Pierce s Disease insect vectors from Arizona vineyards.</title>
        <authorList>
            <person name="Tassone E.E."/>
        </authorList>
    </citation>
    <scope>NUCLEOTIDE SEQUENCE</scope>
</reference>
<protein>
    <recommendedName>
        <fullName evidence="2">CAP-Gly domain-containing protein</fullName>
    </recommendedName>
</protein>
<feature type="compositionally biased region" description="Polar residues" evidence="1">
    <location>
        <begin position="186"/>
        <end position="195"/>
    </location>
</feature>
<dbReference type="EMBL" id="GEDC01029954">
    <property type="protein sequence ID" value="JAS07344.1"/>
    <property type="molecule type" value="Transcribed_RNA"/>
</dbReference>